<gene>
    <name evidence="5" type="primary">Sh3d19_1</name>
    <name evidence="5" type="ORF">EYF80_065285</name>
</gene>
<dbReference type="InterPro" id="IPR036028">
    <property type="entry name" value="SH3-like_dom_sf"/>
</dbReference>
<dbReference type="SUPFAM" id="SSF50044">
    <property type="entry name" value="SH3-domain"/>
    <property type="match status" value="1"/>
</dbReference>
<keyword evidence="6" id="KW-1185">Reference proteome</keyword>
<evidence type="ECO:0000256" key="1">
    <source>
        <dbReference type="ARBA" id="ARBA00022443"/>
    </source>
</evidence>
<dbReference type="EMBL" id="SRLO01014916">
    <property type="protein sequence ID" value="TNN24589.1"/>
    <property type="molecule type" value="Genomic_DNA"/>
</dbReference>
<dbReference type="AlphaFoldDB" id="A0A4Z2E742"/>
<dbReference type="PANTHER" id="PTHR45929:SF2">
    <property type="entry name" value="SIGNAL TRANSDUCING ADAPTER MOLECULE 1"/>
    <property type="match status" value="1"/>
</dbReference>
<dbReference type="Pfam" id="PF00018">
    <property type="entry name" value="SH3_1"/>
    <property type="match status" value="1"/>
</dbReference>
<protein>
    <submittedName>
        <fullName evidence="5">SH3 domain-containing protein 19</fullName>
    </submittedName>
</protein>
<comment type="caution">
    <text evidence="5">The sequence shown here is derived from an EMBL/GenBank/DDBJ whole genome shotgun (WGS) entry which is preliminary data.</text>
</comment>
<feature type="compositionally biased region" description="Low complexity" evidence="3">
    <location>
        <begin position="40"/>
        <end position="50"/>
    </location>
</feature>
<reference evidence="5 6" key="1">
    <citation type="submission" date="2019-03" db="EMBL/GenBank/DDBJ databases">
        <title>First draft genome of Liparis tanakae, snailfish: a comprehensive survey of snailfish specific genes.</title>
        <authorList>
            <person name="Kim W."/>
            <person name="Song I."/>
            <person name="Jeong J.-H."/>
            <person name="Kim D."/>
            <person name="Kim S."/>
            <person name="Ryu S."/>
            <person name="Song J.Y."/>
            <person name="Lee S.K."/>
        </authorList>
    </citation>
    <scope>NUCLEOTIDE SEQUENCE [LARGE SCALE GENOMIC DNA]</scope>
    <source>
        <tissue evidence="5">Muscle</tissue>
    </source>
</reference>
<dbReference type="PANTHER" id="PTHR45929">
    <property type="entry name" value="JAK PATHWAY SIGNAL TRANSDUCTION ADAPTOR MOLECULE"/>
    <property type="match status" value="1"/>
</dbReference>
<dbReference type="Proteomes" id="UP000314294">
    <property type="component" value="Unassembled WGS sequence"/>
</dbReference>
<evidence type="ECO:0000313" key="5">
    <source>
        <dbReference type="EMBL" id="TNN24589.1"/>
    </source>
</evidence>
<dbReference type="SMART" id="SM00326">
    <property type="entry name" value="SH3"/>
    <property type="match status" value="1"/>
</dbReference>
<evidence type="ECO:0000256" key="2">
    <source>
        <dbReference type="PROSITE-ProRule" id="PRU00192"/>
    </source>
</evidence>
<feature type="region of interest" description="Disordered" evidence="3">
    <location>
        <begin position="1"/>
        <end position="114"/>
    </location>
</feature>
<organism evidence="5 6">
    <name type="scientific">Liparis tanakae</name>
    <name type="common">Tanaka's snailfish</name>
    <dbReference type="NCBI Taxonomy" id="230148"/>
    <lineage>
        <taxon>Eukaryota</taxon>
        <taxon>Metazoa</taxon>
        <taxon>Chordata</taxon>
        <taxon>Craniata</taxon>
        <taxon>Vertebrata</taxon>
        <taxon>Euteleostomi</taxon>
        <taxon>Actinopterygii</taxon>
        <taxon>Neopterygii</taxon>
        <taxon>Teleostei</taxon>
        <taxon>Neoteleostei</taxon>
        <taxon>Acanthomorphata</taxon>
        <taxon>Eupercaria</taxon>
        <taxon>Perciformes</taxon>
        <taxon>Cottioidei</taxon>
        <taxon>Cottales</taxon>
        <taxon>Liparidae</taxon>
        <taxon>Liparis</taxon>
    </lineage>
</organism>
<dbReference type="PROSITE" id="PS50002">
    <property type="entry name" value="SH3"/>
    <property type="match status" value="1"/>
</dbReference>
<evidence type="ECO:0000259" key="4">
    <source>
        <dbReference type="PROSITE" id="PS50002"/>
    </source>
</evidence>
<name>A0A4Z2E742_9TELE</name>
<evidence type="ECO:0000313" key="6">
    <source>
        <dbReference type="Proteomes" id="UP000314294"/>
    </source>
</evidence>
<keyword evidence="1 2" id="KW-0728">SH3 domain</keyword>
<evidence type="ECO:0000256" key="3">
    <source>
        <dbReference type="SAM" id="MobiDB-lite"/>
    </source>
</evidence>
<dbReference type="InterPro" id="IPR001452">
    <property type="entry name" value="SH3_domain"/>
</dbReference>
<feature type="domain" description="SH3" evidence="4">
    <location>
        <begin position="108"/>
        <end position="167"/>
    </location>
</feature>
<feature type="compositionally biased region" description="Low complexity" evidence="3">
    <location>
        <begin position="22"/>
        <end position="32"/>
    </location>
</feature>
<accession>A0A4Z2E742</accession>
<dbReference type="InterPro" id="IPR050670">
    <property type="entry name" value="STAM"/>
</dbReference>
<proteinExistence type="predicted"/>
<dbReference type="OrthoDB" id="27823at2759"/>
<dbReference type="GO" id="GO:0043328">
    <property type="term" value="P:protein transport to vacuole involved in ubiquitin-dependent protein catabolic process via the multivesicular body sorting pathway"/>
    <property type="evidence" value="ECO:0007669"/>
    <property type="project" value="TreeGrafter"/>
</dbReference>
<dbReference type="Gene3D" id="2.30.30.40">
    <property type="entry name" value="SH3 Domains"/>
    <property type="match status" value="1"/>
</dbReference>
<dbReference type="PRINTS" id="PR00452">
    <property type="entry name" value="SH3DOMAIN"/>
</dbReference>
<dbReference type="GO" id="GO:0033565">
    <property type="term" value="C:ESCRT-0 complex"/>
    <property type="evidence" value="ECO:0007669"/>
    <property type="project" value="TreeGrafter"/>
</dbReference>
<sequence length="192" mass="20218">MLSQKQEVLIVLDGPPERPAGDGRSQSGDGRSQSGGGRSQSGDGRSQSGDGRSHSAVINPSLCLLDPQAEPQGGQSKRSLEALSLSDSQSILPVRPPEPKDQPDPAPDSGPRCVALFDYEGEEPDELTFSQGDVIGLLELIGQQWGRGQIHGRGGVFPLSAVEVVEPPGTAAPKTSKDPDPKVCVCVHIYIY</sequence>